<name>A0ABN7WRS1_GIGMA</name>
<comment type="caution">
    <text evidence="1">The sequence shown here is derived from an EMBL/GenBank/DDBJ whole genome shotgun (WGS) entry which is preliminary data.</text>
</comment>
<evidence type="ECO:0000313" key="1">
    <source>
        <dbReference type="EMBL" id="CAG8839207.1"/>
    </source>
</evidence>
<feature type="non-terminal residue" evidence="1">
    <location>
        <position position="107"/>
    </location>
</feature>
<gene>
    <name evidence="1" type="ORF">GMARGA_LOCUS34342</name>
</gene>
<protein>
    <submittedName>
        <fullName evidence="1">33179_t:CDS:1</fullName>
    </submittedName>
</protein>
<proteinExistence type="predicted"/>
<sequence length="107" mass="12276">MTEERDNYIDNTDTLGTIMEEDNDLLFETNSAEFEPFSTNTLEYELFDENSIESEVFDKTSLCITSSCSLKETNNKNYCKICRANIRSTLELVDLILKPSIQKIGIN</sequence>
<dbReference type="Proteomes" id="UP000789901">
    <property type="component" value="Unassembled WGS sequence"/>
</dbReference>
<dbReference type="EMBL" id="CAJVQB010059950">
    <property type="protein sequence ID" value="CAG8839207.1"/>
    <property type="molecule type" value="Genomic_DNA"/>
</dbReference>
<organism evidence="1 2">
    <name type="scientific">Gigaspora margarita</name>
    <dbReference type="NCBI Taxonomy" id="4874"/>
    <lineage>
        <taxon>Eukaryota</taxon>
        <taxon>Fungi</taxon>
        <taxon>Fungi incertae sedis</taxon>
        <taxon>Mucoromycota</taxon>
        <taxon>Glomeromycotina</taxon>
        <taxon>Glomeromycetes</taxon>
        <taxon>Diversisporales</taxon>
        <taxon>Gigasporaceae</taxon>
        <taxon>Gigaspora</taxon>
    </lineage>
</organism>
<accession>A0ABN7WRS1</accession>
<evidence type="ECO:0000313" key="2">
    <source>
        <dbReference type="Proteomes" id="UP000789901"/>
    </source>
</evidence>
<reference evidence="1 2" key="1">
    <citation type="submission" date="2021-06" db="EMBL/GenBank/DDBJ databases">
        <authorList>
            <person name="Kallberg Y."/>
            <person name="Tangrot J."/>
            <person name="Rosling A."/>
        </authorList>
    </citation>
    <scope>NUCLEOTIDE SEQUENCE [LARGE SCALE GENOMIC DNA]</scope>
    <source>
        <strain evidence="1 2">120-4 pot B 10/14</strain>
    </source>
</reference>
<keyword evidence="2" id="KW-1185">Reference proteome</keyword>